<dbReference type="AlphaFoldDB" id="A0A090R3K7"/>
<organism evidence="1 2">
    <name type="scientific">Photobacterium aphoticum</name>
    <dbReference type="NCBI Taxonomy" id="754436"/>
    <lineage>
        <taxon>Bacteria</taxon>
        <taxon>Pseudomonadati</taxon>
        <taxon>Pseudomonadota</taxon>
        <taxon>Gammaproteobacteria</taxon>
        <taxon>Vibrionales</taxon>
        <taxon>Vibrionaceae</taxon>
        <taxon>Photobacterium</taxon>
    </lineage>
</organism>
<dbReference type="STRING" id="754436.JCM19237_5130"/>
<dbReference type="Proteomes" id="UP000029227">
    <property type="component" value="Unassembled WGS sequence"/>
</dbReference>
<dbReference type="EMBL" id="BBMN01000001">
    <property type="protein sequence ID" value="GAL02237.1"/>
    <property type="molecule type" value="Genomic_DNA"/>
</dbReference>
<proteinExistence type="predicted"/>
<sequence length="50" mass="5649">MLLLSLTPVQAEADYLLLVALQQWIDACQSLYDQQKTCHLTALKQTPFAL</sequence>
<reference evidence="1 2" key="1">
    <citation type="journal article" date="2014" name="Genome Announc.">
        <title>Draft Genome Sequences of Two Vibrionaceae Species, Vibrio ponticus C121 and Photobacterium aphoticum C119, Isolated as Coral Reef Microbiota.</title>
        <authorList>
            <person name="Al-saari N."/>
            <person name="Meirelles P.M."/>
            <person name="Mino S."/>
            <person name="Suda W."/>
            <person name="Oshima K."/>
            <person name="Hattori M."/>
            <person name="Ohkuma M."/>
            <person name="Thompson F.L."/>
            <person name="Gomez-Gil B."/>
            <person name="Sawabe T."/>
            <person name="Sawabe T."/>
        </authorList>
    </citation>
    <scope>NUCLEOTIDE SEQUENCE [LARGE SCALE GENOMIC DNA]</scope>
    <source>
        <strain evidence="1 2">JCM 19237</strain>
    </source>
</reference>
<evidence type="ECO:0000313" key="1">
    <source>
        <dbReference type="EMBL" id="GAL02237.1"/>
    </source>
</evidence>
<accession>A0A090R3K7</accession>
<protein>
    <submittedName>
        <fullName evidence="1">Uncharacterized protein</fullName>
    </submittedName>
</protein>
<comment type="caution">
    <text evidence="1">The sequence shown here is derived from an EMBL/GenBank/DDBJ whole genome shotgun (WGS) entry which is preliminary data.</text>
</comment>
<evidence type="ECO:0000313" key="2">
    <source>
        <dbReference type="Proteomes" id="UP000029227"/>
    </source>
</evidence>
<gene>
    <name evidence="1" type="ORF">JCM19237_5130</name>
</gene>
<name>A0A090R3K7_9GAMM</name>